<feature type="transmembrane region" description="Helical" evidence="2">
    <location>
        <begin position="35"/>
        <end position="51"/>
    </location>
</feature>
<proteinExistence type="predicted"/>
<dbReference type="InterPro" id="IPR032145">
    <property type="entry name" value="DUF4818"/>
</dbReference>
<keyword evidence="2" id="KW-1133">Transmembrane helix</keyword>
<feature type="compositionally biased region" description="Acidic residues" evidence="1">
    <location>
        <begin position="180"/>
        <end position="189"/>
    </location>
</feature>
<feature type="region of interest" description="Disordered" evidence="1">
    <location>
        <begin position="176"/>
        <end position="241"/>
    </location>
</feature>
<dbReference type="EMBL" id="GFDL01000020">
    <property type="protein sequence ID" value="JAV35025.1"/>
    <property type="molecule type" value="Transcribed_RNA"/>
</dbReference>
<feature type="transmembrane region" description="Helical" evidence="2">
    <location>
        <begin position="63"/>
        <end position="88"/>
    </location>
</feature>
<feature type="compositionally biased region" description="Basic residues" evidence="1">
    <location>
        <begin position="231"/>
        <end position="241"/>
    </location>
</feature>
<keyword evidence="2" id="KW-0472">Membrane</keyword>
<evidence type="ECO:0000256" key="3">
    <source>
        <dbReference type="SAM" id="SignalP"/>
    </source>
</evidence>
<reference evidence="4" key="1">
    <citation type="submission" date="2017-01" db="EMBL/GenBank/DDBJ databases">
        <title>A deep insight into the sialotranscriptome of adult male and female Cluex tarsalis mosquitoes.</title>
        <authorList>
            <person name="Ribeiro J.M."/>
            <person name="Moreira F."/>
            <person name="Bernard K.A."/>
            <person name="Calvo E."/>
        </authorList>
    </citation>
    <scope>NUCLEOTIDE SEQUENCE</scope>
    <source>
        <strain evidence="4">Kern County</strain>
        <tissue evidence="4">Salivary glands</tissue>
    </source>
</reference>
<name>A0A1Q3G5F0_CULTA</name>
<dbReference type="Pfam" id="PF16089">
    <property type="entry name" value="DUF4818"/>
    <property type="match status" value="1"/>
</dbReference>
<organism evidence="4">
    <name type="scientific">Culex tarsalis</name>
    <name type="common">Encephalitis mosquito</name>
    <dbReference type="NCBI Taxonomy" id="7177"/>
    <lineage>
        <taxon>Eukaryota</taxon>
        <taxon>Metazoa</taxon>
        <taxon>Ecdysozoa</taxon>
        <taxon>Arthropoda</taxon>
        <taxon>Hexapoda</taxon>
        <taxon>Insecta</taxon>
        <taxon>Pterygota</taxon>
        <taxon>Neoptera</taxon>
        <taxon>Endopterygota</taxon>
        <taxon>Diptera</taxon>
        <taxon>Nematocera</taxon>
        <taxon>Culicoidea</taxon>
        <taxon>Culicidae</taxon>
        <taxon>Culicinae</taxon>
        <taxon>Culicini</taxon>
        <taxon>Culex</taxon>
        <taxon>Culex</taxon>
    </lineage>
</organism>
<evidence type="ECO:0000256" key="2">
    <source>
        <dbReference type="SAM" id="Phobius"/>
    </source>
</evidence>
<sequence>MMSSKVALSLAVLLHLGLKIQVFMDPPPECCSLSLNLRSVLFLASIVMYLSTTRIFPRRYRKLPSVAIAVVEFFCFLLAIEFGMVVFWCRFEAFMFKMLDCLVASRTSSPTLYADISGDKLVEFVLTLCAFLTFICTAIATGYVNLGAQVYDTIIEKLQGLAERVRPRPVCPAHLCQPVDEGEGSEDATEFSMRNSRTRSPSRADDEFGEQPGRRLRARSRTVNYSGFARRTGRSSSRRRN</sequence>
<evidence type="ECO:0000256" key="1">
    <source>
        <dbReference type="SAM" id="MobiDB-lite"/>
    </source>
</evidence>
<feature type="signal peptide" evidence="3">
    <location>
        <begin position="1"/>
        <end position="24"/>
    </location>
</feature>
<feature type="chain" id="PRO_5012117307" evidence="3">
    <location>
        <begin position="25"/>
        <end position="241"/>
    </location>
</feature>
<accession>A0A1Q3G5F0</accession>
<evidence type="ECO:0000313" key="4">
    <source>
        <dbReference type="EMBL" id="JAV35025.1"/>
    </source>
</evidence>
<feature type="transmembrane region" description="Helical" evidence="2">
    <location>
        <begin position="124"/>
        <end position="146"/>
    </location>
</feature>
<dbReference type="AlphaFoldDB" id="A0A1Q3G5F0"/>
<protein>
    <submittedName>
        <fullName evidence="4">Putative conserved plasma membrane protein</fullName>
    </submittedName>
</protein>
<keyword evidence="2" id="KW-0812">Transmembrane</keyword>
<feature type="compositionally biased region" description="Polar residues" evidence="1">
    <location>
        <begin position="192"/>
        <end position="201"/>
    </location>
</feature>
<keyword evidence="3" id="KW-0732">Signal</keyword>